<accession>A0A8T0EK00</accession>
<comment type="caution">
    <text evidence="1">The sequence shown here is derived from an EMBL/GenBank/DDBJ whole genome shotgun (WGS) entry which is preliminary data.</text>
</comment>
<sequence length="310" mass="36709">MGRHIARCVSCKTSPDDGNRTLASHVLWFTIQGSGFHPCVRDLREGYTLFLPRHINLKRKKEKIVFRKSPTIVHFAPIRHQDFLISRWKRLYLGNDKGKLPLNRLAYLKARYRIGPFMRYRYANELSITFFREIAERPVKTNWNDNVIQDECHPRKFVTEFTDKYLQYRALLYYAQETENVDADYQITIPEDNIIRESSLDEPVVLADTYKASTIASRIIDERFLVASDIAPGFEETEDAIRKRQEFEDYLEASKKKLEDVQGVFHIIKQGRQLKHTVRDERQKYESETDEAVCNNLRKFFPFSRCKKKE</sequence>
<dbReference type="Proteomes" id="UP000807504">
    <property type="component" value="Unassembled WGS sequence"/>
</dbReference>
<organism evidence="1 2">
    <name type="scientific">Argiope bruennichi</name>
    <name type="common">Wasp spider</name>
    <name type="synonym">Aranea bruennichi</name>
    <dbReference type="NCBI Taxonomy" id="94029"/>
    <lineage>
        <taxon>Eukaryota</taxon>
        <taxon>Metazoa</taxon>
        <taxon>Ecdysozoa</taxon>
        <taxon>Arthropoda</taxon>
        <taxon>Chelicerata</taxon>
        <taxon>Arachnida</taxon>
        <taxon>Araneae</taxon>
        <taxon>Araneomorphae</taxon>
        <taxon>Entelegynae</taxon>
        <taxon>Araneoidea</taxon>
        <taxon>Araneidae</taxon>
        <taxon>Argiope</taxon>
    </lineage>
</organism>
<proteinExistence type="predicted"/>
<evidence type="ECO:0000313" key="1">
    <source>
        <dbReference type="EMBL" id="KAF8773764.1"/>
    </source>
</evidence>
<evidence type="ECO:0000313" key="2">
    <source>
        <dbReference type="Proteomes" id="UP000807504"/>
    </source>
</evidence>
<reference evidence="1" key="2">
    <citation type="submission" date="2020-06" db="EMBL/GenBank/DDBJ databases">
        <authorList>
            <person name="Sheffer M."/>
        </authorList>
    </citation>
    <scope>NUCLEOTIDE SEQUENCE</scope>
</reference>
<dbReference type="EMBL" id="JABXBU010002227">
    <property type="protein sequence ID" value="KAF8773764.1"/>
    <property type="molecule type" value="Genomic_DNA"/>
</dbReference>
<protein>
    <submittedName>
        <fullName evidence="1">Uncharacterized protein</fullName>
    </submittedName>
</protein>
<dbReference type="AlphaFoldDB" id="A0A8T0EK00"/>
<gene>
    <name evidence="1" type="ORF">HNY73_016395</name>
</gene>
<reference evidence="1" key="1">
    <citation type="journal article" date="2020" name="bioRxiv">
        <title>Chromosome-level reference genome of the European wasp spider Argiope bruennichi: a resource for studies on range expansion and evolutionary adaptation.</title>
        <authorList>
            <person name="Sheffer M.M."/>
            <person name="Hoppe A."/>
            <person name="Krehenwinkel H."/>
            <person name="Uhl G."/>
            <person name="Kuss A.W."/>
            <person name="Jensen L."/>
            <person name="Jensen C."/>
            <person name="Gillespie R.G."/>
            <person name="Hoff K.J."/>
            <person name="Prost S."/>
        </authorList>
    </citation>
    <scope>NUCLEOTIDE SEQUENCE</scope>
</reference>
<name>A0A8T0EK00_ARGBR</name>
<keyword evidence="2" id="KW-1185">Reference proteome</keyword>